<feature type="region of interest" description="Disordered" evidence="1">
    <location>
        <begin position="353"/>
        <end position="403"/>
    </location>
</feature>
<evidence type="ECO:0000256" key="1">
    <source>
        <dbReference type="SAM" id="MobiDB-lite"/>
    </source>
</evidence>
<gene>
    <name evidence="2" type="ORF">K504DRAFT_506295</name>
</gene>
<evidence type="ECO:0000313" key="2">
    <source>
        <dbReference type="EMBL" id="KAF2705351.1"/>
    </source>
</evidence>
<protein>
    <submittedName>
        <fullName evidence="2">Uncharacterized protein</fullName>
    </submittedName>
</protein>
<feature type="compositionally biased region" description="Basic and acidic residues" evidence="1">
    <location>
        <begin position="106"/>
        <end position="133"/>
    </location>
</feature>
<feature type="region of interest" description="Disordered" evidence="1">
    <location>
        <begin position="448"/>
        <end position="468"/>
    </location>
</feature>
<sequence length="661" mass="73869">MDIRKWLDDTVLPDQPPSPPEQLGLSSLLRQRAPQPSHRGKRTRRRSTSDSSLLEIRPRGNKVAATQHKVNVEEPISSNSSSSTSHSLGSSLSSQQYVRRPRRKTRPECYDPTAKDVGERVTHAHRRLKDESKRTKRKRKPGKVKKQGSGIVQSFRAKNVPTDRLTLKPREKLGIFNKGRASSPVKGRGLPDLVFSEMRFLQNYKDQPEDVPKAGLRKKKHKKDCAHARQEEISAYFTGAPLAPAEKDVNTQAKRDLEQKGVVQTSRYERDTSLGIDNAISTVEPADKASHSGFGNRGLRHESGSYISWSESIRAPSVTPIHVGVGSTIDAGQLDTMQGEREGGNTNVAHVSHLRTAPHPPVTRHTTTRSGGPFDASSLAPAKYRSSRSHSYPPHVSSPRLPMNSMNRALKSRAVASAVSASSMPPSIPHHSNSVEGRCRHTHMEEVVESHKTVQATEPSRSDGHRRDCLGVKSIDKSEGNANTPRSPSLGKVLQECESTFNRRRGAIALDEHNYRMPPPPRPGIQRQLVDIGLYRPSRRIGTVRFGNGGLTPGPLLPNFSSIGIYEEQERRQQYARQTEAESCYLAQVPCSGDFEYREEHGEMEYDGPEWEGSRAEMQSHVLGLDMLERDFSEMHEEESEKPEERGHVVSRGFWRPNKLY</sequence>
<feature type="region of interest" description="Disordered" evidence="1">
    <location>
        <begin position="1"/>
        <end position="151"/>
    </location>
</feature>
<proteinExistence type="predicted"/>
<dbReference type="AlphaFoldDB" id="A0A6G1JYR5"/>
<dbReference type="OrthoDB" id="2537141at2759"/>
<feature type="compositionally biased region" description="Low complexity" evidence="1">
    <location>
        <begin position="77"/>
        <end position="94"/>
    </location>
</feature>
<dbReference type="EMBL" id="MU005779">
    <property type="protein sequence ID" value="KAF2705351.1"/>
    <property type="molecule type" value="Genomic_DNA"/>
</dbReference>
<dbReference type="Proteomes" id="UP000799428">
    <property type="component" value="Unassembled WGS sequence"/>
</dbReference>
<evidence type="ECO:0000313" key="3">
    <source>
        <dbReference type="Proteomes" id="UP000799428"/>
    </source>
</evidence>
<name>A0A6G1JYR5_9PLEO</name>
<accession>A0A6G1JYR5</accession>
<reference evidence="2" key="1">
    <citation type="journal article" date="2020" name="Stud. Mycol.">
        <title>101 Dothideomycetes genomes: a test case for predicting lifestyles and emergence of pathogens.</title>
        <authorList>
            <person name="Haridas S."/>
            <person name="Albert R."/>
            <person name="Binder M."/>
            <person name="Bloem J."/>
            <person name="Labutti K."/>
            <person name="Salamov A."/>
            <person name="Andreopoulos B."/>
            <person name="Baker S."/>
            <person name="Barry K."/>
            <person name="Bills G."/>
            <person name="Bluhm B."/>
            <person name="Cannon C."/>
            <person name="Castanera R."/>
            <person name="Culley D."/>
            <person name="Daum C."/>
            <person name="Ezra D."/>
            <person name="Gonzalez J."/>
            <person name="Henrissat B."/>
            <person name="Kuo A."/>
            <person name="Liang C."/>
            <person name="Lipzen A."/>
            <person name="Lutzoni F."/>
            <person name="Magnuson J."/>
            <person name="Mondo S."/>
            <person name="Nolan M."/>
            <person name="Ohm R."/>
            <person name="Pangilinan J."/>
            <person name="Park H.-J."/>
            <person name="Ramirez L."/>
            <person name="Alfaro M."/>
            <person name="Sun H."/>
            <person name="Tritt A."/>
            <person name="Yoshinaga Y."/>
            <person name="Zwiers L.-H."/>
            <person name="Turgeon B."/>
            <person name="Goodwin S."/>
            <person name="Spatafora J."/>
            <person name="Crous P."/>
            <person name="Grigoriev I."/>
        </authorList>
    </citation>
    <scope>NUCLEOTIDE SEQUENCE</scope>
    <source>
        <strain evidence="2">CBS 279.74</strain>
    </source>
</reference>
<organism evidence="2 3">
    <name type="scientific">Pleomassaria siparia CBS 279.74</name>
    <dbReference type="NCBI Taxonomy" id="1314801"/>
    <lineage>
        <taxon>Eukaryota</taxon>
        <taxon>Fungi</taxon>
        <taxon>Dikarya</taxon>
        <taxon>Ascomycota</taxon>
        <taxon>Pezizomycotina</taxon>
        <taxon>Dothideomycetes</taxon>
        <taxon>Pleosporomycetidae</taxon>
        <taxon>Pleosporales</taxon>
        <taxon>Pleomassariaceae</taxon>
        <taxon>Pleomassaria</taxon>
    </lineage>
</organism>
<keyword evidence="3" id="KW-1185">Reference proteome</keyword>
<feature type="compositionally biased region" description="Basic residues" evidence="1">
    <location>
        <begin position="134"/>
        <end position="146"/>
    </location>
</feature>